<feature type="binding site" evidence="9">
    <location>
        <position position="82"/>
    </location>
    <ligand>
        <name>sn-glycerol 3-phosphate</name>
        <dbReference type="ChEBI" id="CHEBI:57597"/>
    </ligand>
</feature>
<dbReference type="HAMAP" id="MF_00186">
    <property type="entry name" value="Glycerol_kin"/>
    <property type="match status" value="1"/>
</dbReference>
<dbReference type="GO" id="GO:0005524">
    <property type="term" value="F:ATP binding"/>
    <property type="evidence" value="ECO:0007669"/>
    <property type="project" value="UniProtKB-UniRule"/>
</dbReference>
<dbReference type="GO" id="GO:0005829">
    <property type="term" value="C:cytosol"/>
    <property type="evidence" value="ECO:0007669"/>
    <property type="project" value="TreeGrafter"/>
</dbReference>
<dbReference type="InterPro" id="IPR000577">
    <property type="entry name" value="Carb_kinase_FGGY"/>
</dbReference>
<protein>
    <recommendedName>
        <fullName evidence="9">Glycerol kinase</fullName>
        <ecNumber evidence="9">2.7.1.30</ecNumber>
    </recommendedName>
    <alternativeName>
        <fullName evidence="9">ATP:glycerol 3-phosphotransferase</fullName>
    </alternativeName>
    <alternativeName>
        <fullName evidence="9">Glycerokinase</fullName>
        <shortName evidence="9">GK</shortName>
    </alternativeName>
</protein>
<dbReference type="FunFam" id="3.30.420.40:FF:000008">
    <property type="entry name" value="Glycerol kinase"/>
    <property type="match status" value="1"/>
</dbReference>
<feature type="binding site" evidence="9">
    <location>
        <position position="14"/>
    </location>
    <ligand>
        <name>ADP</name>
        <dbReference type="ChEBI" id="CHEBI:456216"/>
    </ligand>
</feature>
<feature type="binding site" evidence="9">
    <location>
        <position position="265"/>
    </location>
    <ligand>
        <name>ADP</name>
        <dbReference type="ChEBI" id="CHEBI:456216"/>
    </ligand>
</feature>
<gene>
    <name evidence="9" type="primary">glpK</name>
    <name evidence="13" type="ORF">DFP90_11522</name>
</gene>
<feature type="binding site" evidence="9">
    <location>
        <position position="265"/>
    </location>
    <ligand>
        <name>ATP</name>
        <dbReference type="ChEBI" id="CHEBI:30616"/>
    </ligand>
</feature>
<evidence type="ECO:0000256" key="9">
    <source>
        <dbReference type="HAMAP-Rule" id="MF_00186"/>
    </source>
</evidence>
<feature type="binding site" evidence="9">
    <location>
        <position position="408"/>
    </location>
    <ligand>
        <name>ADP</name>
        <dbReference type="ChEBI" id="CHEBI:456216"/>
    </ligand>
</feature>
<feature type="binding site" evidence="9">
    <location>
        <position position="243"/>
    </location>
    <ligand>
        <name>sn-glycerol 3-phosphate</name>
        <dbReference type="ChEBI" id="CHEBI:57597"/>
    </ligand>
</feature>
<keyword evidence="7 9" id="KW-0067">ATP-binding</keyword>
<comment type="catalytic activity">
    <reaction evidence="8 9">
        <text>glycerol + ATP = sn-glycerol 3-phosphate + ADP + H(+)</text>
        <dbReference type="Rhea" id="RHEA:21644"/>
        <dbReference type="ChEBI" id="CHEBI:15378"/>
        <dbReference type="ChEBI" id="CHEBI:17754"/>
        <dbReference type="ChEBI" id="CHEBI:30616"/>
        <dbReference type="ChEBI" id="CHEBI:57597"/>
        <dbReference type="ChEBI" id="CHEBI:456216"/>
        <dbReference type="EC" id="2.7.1.30"/>
    </reaction>
</comment>
<evidence type="ECO:0000256" key="4">
    <source>
        <dbReference type="ARBA" id="ARBA00022741"/>
    </source>
</evidence>
<evidence type="ECO:0000256" key="1">
    <source>
        <dbReference type="ARBA" id="ARBA00005190"/>
    </source>
</evidence>
<feature type="binding site" evidence="9">
    <location>
        <position position="308"/>
    </location>
    <ligand>
        <name>ADP</name>
        <dbReference type="ChEBI" id="CHEBI:456216"/>
    </ligand>
</feature>
<dbReference type="NCBIfam" id="TIGR01311">
    <property type="entry name" value="glycerol_kin"/>
    <property type="match status" value="1"/>
</dbReference>
<feature type="binding site" evidence="9">
    <location>
        <position position="18"/>
    </location>
    <ligand>
        <name>ADP</name>
        <dbReference type="ChEBI" id="CHEBI:456216"/>
    </ligand>
</feature>
<sequence length="493" mass="53677">MSQDRLILAIDQGTTSSRAIVFDESGSIRAVAQQEFPQHFPNDGWVEHDPEDIWDSTLEVCRAALSKVNIEKVVSVGITNQRETTVVWDRATGKAIYNAIVWQDRRTAAICAGLRDAGHSETVTERSGLLLDPYFSGTKAAWILDNVEGARAKAEAGELAFGTIDSFLLWRLTGGQVHATDATNASRTNLYNIHTAQWDPKLLEIFNVPEAILPTVQDCASDFGQTEASLFGRSLPIGGIAGDQQAAAIGQCCFEPGMIKSTYGTGCFVILNTGEKAVRSNNRLLTTVGYRLDGKTTYAIEGAIFVAGAAVQWLRDGLGLIKSASETEDLVKSTDGNHGVYLVPAFTGLGAPYWDPDARGAIFGLTRDTGPKEFVRAALESVCYQTFDLFEAMAEDGVRPKALRVDGGMVSNDWVTQYLSDILNIEVDRPVITETTALGAAYLAGLQAGIFESLEDIASKWGCERSFLPNMEDSDRNRLTANWRDAVSRIRKN</sequence>
<evidence type="ECO:0000256" key="7">
    <source>
        <dbReference type="ARBA" id="ARBA00022840"/>
    </source>
</evidence>
<organism evidence="13 14">
    <name type="scientific">Aestuariispira insulae</name>
    <dbReference type="NCBI Taxonomy" id="1461337"/>
    <lineage>
        <taxon>Bacteria</taxon>
        <taxon>Pseudomonadati</taxon>
        <taxon>Pseudomonadota</taxon>
        <taxon>Alphaproteobacteria</taxon>
        <taxon>Rhodospirillales</taxon>
        <taxon>Kiloniellaceae</taxon>
        <taxon>Aestuariispira</taxon>
    </lineage>
</organism>
<feature type="binding site" evidence="9">
    <location>
        <position position="14"/>
    </location>
    <ligand>
        <name>ATP</name>
        <dbReference type="ChEBI" id="CHEBI:30616"/>
    </ligand>
</feature>
<comment type="similarity">
    <text evidence="2 9 10">Belongs to the FGGY kinase family.</text>
</comment>
<dbReference type="CDD" id="cd07786">
    <property type="entry name" value="FGGY_EcGK_like"/>
    <property type="match status" value="1"/>
</dbReference>
<evidence type="ECO:0000256" key="2">
    <source>
        <dbReference type="ARBA" id="ARBA00009156"/>
    </source>
</evidence>
<feature type="binding site" evidence="9">
    <location>
        <position position="134"/>
    </location>
    <ligand>
        <name>glycerol</name>
        <dbReference type="ChEBI" id="CHEBI:17754"/>
    </ligand>
</feature>
<dbReference type="PROSITE" id="PS00445">
    <property type="entry name" value="FGGY_KINASES_2"/>
    <property type="match status" value="1"/>
</dbReference>
<name>A0A3D9H474_9PROT</name>
<feature type="binding site" evidence="9">
    <location>
        <position position="312"/>
    </location>
    <ligand>
        <name>ATP</name>
        <dbReference type="ChEBI" id="CHEBI:30616"/>
    </ligand>
</feature>
<dbReference type="Gene3D" id="3.30.420.40">
    <property type="match status" value="2"/>
</dbReference>
<accession>A0A3D9H474</accession>
<feature type="binding site" evidence="9">
    <location>
        <position position="408"/>
    </location>
    <ligand>
        <name>ATP</name>
        <dbReference type="ChEBI" id="CHEBI:30616"/>
    </ligand>
</feature>
<feature type="binding site" evidence="9">
    <location>
        <position position="244"/>
    </location>
    <ligand>
        <name>glycerol</name>
        <dbReference type="ChEBI" id="CHEBI:17754"/>
    </ligand>
</feature>
<comment type="function">
    <text evidence="9">Key enzyme in the regulation of glycerol uptake and metabolism. Catalyzes the phosphorylation of glycerol to yield sn-glycerol 3-phosphate.</text>
</comment>
<feature type="domain" description="Carbohydrate kinase FGGY N-terminal" evidence="11">
    <location>
        <begin position="7"/>
        <end position="250"/>
    </location>
</feature>
<evidence type="ECO:0000313" key="14">
    <source>
        <dbReference type="Proteomes" id="UP000256845"/>
    </source>
</evidence>
<keyword evidence="6 9" id="KW-0319">Glycerol metabolism</keyword>
<evidence type="ECO:0000256" key="8">
    <source>
        <dbReference type="ARBA" id="ARBA00052101"/>
    </source>
</evidence>
<feature type="binding site" evidence="9">
    <location>
        <position position="15"/>
    </location>
    <ligand>
        <name>ATP</name>
        <dbReference type="ChEBI" id="CHEBI:30616"/>
    </ligand>
</feature>
<dbReference type="InterPro" id="IPR018483">
    <property type="entry name" value="Carb_kinase_FGGY_CS"/>
</dbReference>
<dbReference type="SUPFAM" id="SSF53067">
    <property type="entry name" value="Actin-like ATPase domain"/>
    <property type="match status" value="2"/>
</dbReference>
<dbReference type="GO" id="GO:0019563">
    <property type="term" value="P:glycerol catabolic process"/>
    <property type="evidence" value="ECO:0007669"/>
    <property type="project" value="UniProtKB-UniRule"/>
</dbReference>
<feature type="binding site" evidence="9">
    <location>
        <position position="412"/>
    </location>
    <ligand>
        <name>ADP</name>
        <dbReference type="ChEBI" id="CHEBI:456216"/>
    </ligand>
</feature>
<feature type="binding site" evidence="9">
    <location>
        <position position="16"/>
    </location>
    <ligand>
        <name>ATP</name>
        <dbReference type="ChEBI" id="CHEBI:30616"/>
    </ligand>
</feature>
<keyword evidence="14" id="KW-1185">Reference proteome</keyword>
<dbReference type="NCBIfam" id="NF000756">
    <property type="entry name" value="PRK00047.1"/>
    <property type="match status" value="1"/>
</dbReference>
<dbReference type="PIRSF" id="PIRSF000538">
    <property type="entry name" value="GlpK"/>
    <property type="match status" value="1"/>
</dbReference>
<feature type="binding site" evidence="9">
    <location>
        <position position="14"/>
    </location>
    <ligand>
        <name>sn-glycerol 3-phosphate</name>
        <dbReference type="ChEBI" id="CHEBI:57597"/>
    </ligand>
</feature>
<dbReference type="FunFam" id="3.30.420.40:FF:000007">
    <property type="entry name" value="Glycerol kinase"/>
    <property type="match status" value="1"/>
</dbReference>
<feature type="binding site" evidence="9">
    <location>
        <position position="83"/>
    </location>
    <ligand>
        <name>sn-glycerol 3-phosphate</name>
        <dbReference type="ChEBI" id="CHEBI:57597"/>
    </ligand>
</feature>
<dbReference type="EC" id="2.7.1.30" evidence="9"/>
<feature type="domain" description="Carbohydrate kinase FGGY C-terminal" evidence="12">
    <location>
        <begin position="261"/>
        <end position="447"/>
    </location>
</feature>
<dbReference type="Pfam" id="PF00370">
    <property type="entry name" value="FGGY_N"/>
    <property type="match status" value="1"/>
</dbReference>
<dbReference type="Pfam" id="PF02782">
    <property type="entry name" value="FGGY_C"/>
    <property type="match status" value="1"/>
</dbReference>
<dbReference type="GO" id="GO:0006072">
    <property type="term" value="P:glycerol-3-phosphate metabolic process"/>
    <property type="evidence" value="ECO:0007669"/>
    <property type="project" value="InterPro"/>
</dbReference>
<evidence type="ECO:0000259" key="12">
    <source>
        <dbReference type="Pfam" id="PF02782"/>
    </source>
</evidence>
<dbReference type="GO" id="GO:0004370">
    <property type="term" value="F:glycerol kinase activity"/>
    <property type="evidence" value="ECO:0007669"/>
    <property type="project" value="UniProtKB-UniRule"/>
</dbReference>
<dbReference type="InterPro" id="IPR018485">
    <property type="entry name" value="FGGY_C"/>
</dbReference>
<evidence type="ECO:0000259" key="11">
    <source>
        <dbReference type="Pfam" id="PF00370"/>
    </source>
</evidence>
<dbReference type="PANTHER" id="PTHR10196:SF78">
    <property type="entry name" value="GLYCEROL KINASE"/>
    <property type="match status" value="1"/>
</dbReference>
<dbReference type="PANTHER" id="PTHR10196">
    <property type="entry name" value="SUGAR KINASE"/>
    <property type="match status" value="1"/>
</dbReference>
<dbReference type="AlphaFoldDB" id="A0A3D9H474"/>
<dbReference type="InterPro" id="IPR018484">
    <property type="entry name" value="FGGY_N"/>
</dbReference>
<keyword evidence="4 9" id="KW-0547">Nucleotide-binding</keyword>
<dbReference type="InterPro" id="IPR005999">
    <property type="entry name" value="Glycerol_kin"/>
</dbReference>
<dbReference type="Proteomes" id="UP000256845">
    <property type="component" value="Unassembled WGS sequence"/>
</dbReference>
<feature type="binding site" evidence="9">
    <location>
        <position position="83"/>
    </location>
    <ligand>
        <name>glycerol</name>
        <dbReference type="ChEBI" id="CHEBI:17754"/>
    </ligand>
</feature>
<reference evidence="13 14" key="1">
    <citation type="submission" date="2018-07" db="EMBL/GenBank/DDBJ databases">
        <title>Genomic Encyclopedia of Type Strains, Phase III (KMG-III): the genomes of soil and plant-associated and newly described type strains.</title>
        <authorList>
            <person name="Whitman W."/>
        </authorList>
    </citation>
    <scope>NUCLEOTIDE SEQUENCE [LARGE SCALE GENOMIC DNA]</scope>
    <source>
        <strain evidence="13 14">CECT 8488</strain>
    </source>
</reference>
<keyword evidence="5 9" id="KW-0418">Kinase</keyword>
<dbReference type="OrthoDB" id="9805576at2"/>
<proteinExistence type="inferred from homology"/>
<feature type="binding site" evidence="9">
    <location>
        <position position="308"/>
    </location>
    <ligand>
        <name>ATP</name>
        <dbReference type="ChEBI" id="CHEBI:30616"/>
    </ligand>
</feature>
<comment type="activity regulation">
    <text evidence="9">Inhibited by fructose 1,6-bisphosphate (FBP).</text>
</comment>
<keyword evidence="3 9" id="KW-0808">Transferase</keyword>
<dbReference type="InterPro" id="IPR043129">
    <property type="entry name" value="ATPase_NBD"/>
</dbReference>
<comment type="caution">
    <text evidence="13">The sequence shown here is derived from an EMBL/GenBank/DDBJ whole genome shotgun (WGS) entry which is preliminary data.</text>
</comment>
<dbReference type="UniPathway" id="UPA00618">
    <property type="reaction ID" value="UER00672"/>
</dbReference>
<evidence type="ECO:0000313" key="13">
    <source>
        <dbReference type="EMBL" id="RED44269.1"/>
    </source>
</evidence>
<feature type="binding site" evidence="9">
    <location>
        <position position="82"/>
    </location>
    <ligand>
        <name>glycerol</name>
        <dbReference type="ChEBI" id="CHEBI:17754"/>
    </ligand>
</feature>
<dbReference type="EMBL" id="QRDW01000015">
    <property type="protein sequence ID" value="RED44269.1"/>
    <property type="molecule type" value="Genomic_DNA"/>
</dbReference>
<dbReference type="RefSeq" id="WP_115939090.1">
    <property type="nucleotide sequence ID" value="NZ_QRDW01000015.1"/>
</dbReference>
<evidence type="ECO:0000256" key="3">
    <source>
        <dbReference type="ARBA" id="ARBA00022679"/>
    </source>
</evidence>
<feature type="binding site" evidence="9">
    <location>
        <position position="134"/>
    </location>
    <ligand>
        <name>sn-glycerol 3-phosphate</name>
        <dbReference type="ChEBI" id="CHEBI:57597"/>
    </ligand>
</feature>
<evidence type="ECO:0000256" key="10">
    <source>
        <dbReference type="RuleBase" id="RU003733"/>
    </source>
</evidence>
<evidence type="ECO:0000256" key="6">
    <source>
        <dbReference type="ARBA" id="ARBA00022798"/>
    </source>
</evidence>
<evidence type="ECO:0000256" key="5">
    <source>
        <dbReference type="ARBA" id="ARBA00022777"/>
    </source>
</evidence>
<comment type="pathway">
    <text evidence="1 9">Polyol metabolism; glycerol degradation via glycerol kinase pathway; sn-glycerol 3-phosphate from glycerol: step 1/1.</text>
</comment>
<feature type="binding site" evidence="9">
    <location>
        <position position="243"/>
    </location>
    <ligand>
        <name>glycerol</name>
        <dbReference type="ChEBI" id="CHEBI:17754"/>
    </ligand>
</feature>